<dbReference type="GO" id="GO:0005886">
    <property type="term" value="C:plasma membrane"/>
    <property type="evidence" value="ECO:0007669"/>
    <property type="project" value="InterPro"/>
</dbReference>
<gene>
    <name evidence="1" type="ORF">BOKJ2_LOCUS3607</name>
</gene>
<dbReference type="Pfam" id="PF10166">
    <property type="entry name" value="DUF2368"/>
    <property type="match status" value="1"/>
</dbReference>
<evidence type="ECO:0000313" key="2">
    <source>
        <dbReference type="Proteomes" id="UP000614601"/>
    </source>
</evidence>
<accession>A0A811K6B1</accession>
<dbReference type="Proteomes" id="UP000614601">
    <property type="component" value="Unassembled WGS sequence"/>
</dbReference>
<dbReference type="PANTHER" id="PTHR13411:SF6">
    <property type="entry name" value="PLASMINOGEN RECEPTOR (KT)"/>
    <property type="match status" value="1"/>
</dbReference>
<dbReference type="OrthoDB" id="10256697at2759"/>
<protein>
    <submittedName>
        <fullName evidence="1">Uncharacterized protein</fullName>
    </submittedName>
</protein>
<evidence type="ECO:0000313" key="1">
    <source>
        <dbReference type="EMBL" id="CAD5211264.1"/>
    </source>
</evidence>
<dbReference type="EMBL" id="CAJFCW020000002">
    <property type="protein sequence ID" value="CAG9093047.1"/>
    <property type="molecule type" value="Genomic_DNA"/>
</dbReference>
<dbReference type="AlphaFoldDB" id="A0A811K6B1"/>
<sequence>MGTAHSNEASSLERLQDQYDKQFNRQIVLLDHYWQQKRATEIARRKEMLMWDTILGCTAITTLMYQALKLKIKALIIPVIPMVTYLGYRITSVSDDYINLTLKSAEEILHDPTKKDKIRLAGGRITLQEIDQRRKNWENL</sequence>
<name>A0A811K6B1_9BILA</name>
<proteinExistence type="predicted"/>
<comment type="caution">
    <text evidence="1">The sequence shown here is derived from an EMBL/GenBank/DDBJ whole genome shotgun (WGS) entry which is preliminary data.</text>
</comment>
<dbReference type="Proteomes" id="UP000783686">
    <property type="component" value="Unassembled WGS sequence"/>
</dbReference>
<keyword evidence="2" id="KW-1185">Reference proteome</keyword>
<organism evidence="1 2">
    <name type="scientific">Bursaphelenchus okinawaensis</name>
    <dbReference type="NCBI Taxonomy" id="465554"/>
    <lineage>
        <taxon>Eukaryota</taxon>
        <taxon>Metazoa</taxon>
        <taxon>Ecdysozoa</taxon>
        <taxon>Nematoda</taxon>
        <taxon>Chromadorea</taxon>
        <taxon>Rhabditida</taxon>
        <taxon>Tylenchina</taxon>
        <taxon>Tylenchomorpha</taxon>
        <taxon>Aphelenchoidea</taxon>
        <taxon>Aphelenchoididae</taxon>
        <taxon>Bursaphelenchus</taxon>
    </lineage>
</organism>
<dbReference type="InterPro" id="IPR019319">
    <property type="entry name" value="Plg-R(KT)"/>
</dbReference>
<reference evidence="1" key="1">
    <citation type="submission" date="2020-09" db="EMBL/GenBank/DDBJ databases">
        <authorList>
            <person name="Kikuchi T."/>
        </authorList>
    </citation>
    <scope>NUCLEOTIDE SEQUENCE</scope>
    <source>
        <strain evidence="1">SH1</strain>
    </source>
</reference>
<dbReference type="PANTHER" id="PTHR13411">
    <property type="entry name" value="PLASMINOGEN RECEPTOR (KT)"/>
    <property type="match status" value="1"/>
</dbReference>
<dbReference type="EMBL" id="CAJFDH010000002">
    <property type="protein sequence ID" value="CAD5211264.1"/>
    <property type="molecule type" value="Genomic_DNA"/>
</dbReference>